<dbReference type="RefSeq" id="XP_030070700.1">
    <property type="nucleotide sequence ID" value="XM_030214840.1"/>
</dbReference>
<dbReference type="Pfam" id="PF00337">
    <property type="entry name" value="Gal-bind_lectin"/>
    <property type="match status" value="1"/>
</dbReference>
<dbReference type="PANTHER" id="PTHR11346:SF147">
    <property type="entry name" value="GALECTIN"/>
    <property type="match status" value="1"/>
</dbReference>
<dbReference type="GO" id="GO:0030246">
    <property type="term" value="F:carbohydrate binding"/>
    <property type="evidence" value="ECO:0007669"/>
    <property type="project" value="UniProtKB-UniRule"/>
</dbReference>
<dbReference type="InterPro" id="IPR044156">
    <property type="entry name" value="Galectin-like"/>
</dbReference>
<reference evidence="5 6" key="1">
    <citation type="submission" date="2025-04" db="UniProtKB">
        <authorList>
            <consortium name="RefSeq"/>
        </authorList>
    </citation>
    <scope>IDENTIFICATION</scope>
</reference>
<dbReference type="InterPro" id="IPR013320">
    <property type="entry name" value="ConA-like_dom_sf"/>
</dbReference>
<dbReference type="PANTHER" id="PTHR11346">
    <property type="entry name" value="GALECTIN"/>
    <property type="match status" value="1"/>
</dbReference>
<dbReference type="SMART" id="SM00908">
    <property type="entry name" value="Gal-bind_lectin"/>
    <property type="match status" value="1"/>
</dbReference>
<evidence type="ECO:0000313" key="4">
    <source>
        <dbReference type="Proteomes" id="UP000515156"/>
    </source>
</evidence>
<dbReference type="Proteomes" id="UP000515156">
    <property type="component" value="Chromosome 9"/>
</dbReference>
<organism evidence="4 6">
    <name type="scientific">Microcaecilia unicolor</name>
    <dbReference type="NCBI Taxonomy" id="1415580"/>
    <lineage>
        <taxon>Eukaryota</taxon>
        <taxon>Metazoa</taxon>
        <taxon>Chordata</taxon>
        <taxon>Craniata</taxon>
        <taxon>Vertebrata</taxon>
        <taxon>Euteleostomi</taxon>
        <taxon>Amphibia</taxon>
        <taxon>Gymnophiona</taxon>
        <taxon>Siphonopidae</taxon>
        <taxon>Microcaecilia</taxon>
    </lineage>
</organism>
<evidence type="ECO:0000313" key="5">
    <source>
        <dbReference type="RefSeq" id="XP_030070697.1"/>
    </source>
</evidence>
<dbReference type="KEGG" id="muo:115477765"/>
<protein>
    <recommendedName>
        <fullName evidence="2">Galectin</fullName>
    </recommendedName>
</protein>
<dbReference type="InterPro" id="IPR001079">
    <property type="entry name" value="Galectin_CRD"/>
</dbReference>
<name>A0A6P7Z5B9_9AMPH</name>
<dbReference type="GeneID" id="115477765"/>
<dbReference type="SMART" id="SM00276">
    <property type="entry name" value="GLECT"/>
    <property type="match status" value="1"/>
</dbReference>
<feature type="domain" description="Galectin" evidence="3">
    <location>
        <begin position="9"/>
        <end position="139"/>
    </location>
</feature>
<evidence type="ECO:0000256" key="1">
    <source>
        <dbReference type="ARBA" id="ARBA00022734"/>
    </source>
</evidence>
<accession>A0A6P7Z5B9</accession>
<keyword evidence="4" id="KW-1185">Reference proteome</keyword>
<dbReference type="CDD" id="cd00070">
    <property type="entry name" value="GLECT"/>
    <property type="match status" value="1"/>
</dbReference>
<proteinExistence type="predicted"/>
<dbReference type="PROSITE" id="PS51304">
    <property type="entry name" value="GALECTIN"/>
    <property type="match status" value="1"/>
</dbReference>
<evidence type="ECO:0000259" key="3">
    <source>
        <dbReference type="PROSITE" id="PS51304"/>
    </source>
</evidence>
<dbReference type="Gene3D" id="2.60.120.200">
    <property type="match status" value="1"/>
</dbReference>
<evidence type="ECO:0000313" key="6">
    <source>
        <dbReference type="RefSeq" id="XP_030070700.1"/>
    </source>
</evidence>
<dbReference type="AlphaFoldDB" id="A0A6P7Z5B9"/>
<gene>
    <name evidence="5 6" type="primary">LOC115477765</name>
</gene>
<dbReference type="SUPFAM" id="SSF49899">
    <property type="entry name" value="Concanavalin A-like lectins/glucanases"/>
    <property type="match status" value="1"/>
</dbReference>
<keyword evidence="1 2" id="KW-0430">Lectin</keyword>
<sequence>MATDSPISFVHHLNGVLIPHSTVTILGKVKPDPDRFGINFGIDNKNTCFHFNVRFKESKSIVCNNMKDNVYGNEEIKSDFSPFSPGKTFKIDIECMEDCFKVSVDDMYLLTFNARMKPLKDINYINIWGDIEFSGCLITQK</sequence>
<evidence type="ECO:0000256" key="2">
    <source>
        <dbReference type="RuleBase" id="RU102079"/>
    </source>
</evidence>
<dbReference type="RefSeq" id="XP_030070697.1">
    <property type="nucleotide sequence ID" value="XM_030214837.1"/>
</dbReference>
<dbReference type="OrthoDB" id="8942303at2759"/>